<feature type="transmembrane region" description="Helical" evidence="1">
    <location>
        <begin position="50"/>
        <end position="73"/>
    </location>
</feature>
<gene>
    <name evidence="2" type="ORF">H8S62_04130</name>
</gene>
<sequence length="138" mass="14686">MQKTRLGISVGLLGAAIYFMGLFSGYLLAVLLAGYVLLFEENSWLRKNAVKAMSVMAVFSLLITVLNLVPNAIGFINDVVSIFGGSFYVAFLSNLISAAVAALNIIEKLLIIGLGVKALTQGTIAVPVVDNLINKYMG</sequence>
<dbReference type="RefSeq" id="WP_186918563.1">
    <property type="nucleotide sequence ID" value="NZ_JACOPQ010000002.1"/>
</dbReference>
<proteinExistence type="predicted"/>
<evidence type="ECO:0000256" key="1">
    <source>
        <dbReference type="SAM" id="Phobius"/>
    </source>
</evidence>
<dbReference type="EMBL" id="JACOPQ010000002">
    <property type="protein sequence ID" value="MBC5736199.1"/>
    <property type="molecule type" value="Genomic_DNA"/>
</dbReference>
<keyword evidence="1" id="KW-0812">Transmembrane</keyword>
<accession>A0A8J6JK45</accession>
<keyword evidence="1" id="KW-1133">Transmembrane helix</keyword>
<comment type="caution">
    <text evidence="2">The sequence shown here is derived from an EMBL/GenBank/DDBJ whole genome shotgun (WGS) entry which is preliminary data.</text>
</comment>
<keyword evidence="3" id="KW-1185">Reference proteome</keyword>
<reference evidence="2" key="1">
    <citation type="submission" date="2020-08" db="EMBL/GenBank/DDBJ databases">
        <title>Genome public.</title>
        <authorList>
            <person name="Liu C."/>
            <person name="Sun Q."/>
        </authorList>
    </citation>
    <scope>NUCLEOTIDE SEQUENCE</scope>
    <source>
        <strain evidence="2">NSJ-52</strain>
    </source>
</reference>
<keyword evidence="1" id="KW-0472">Membrane</keyword>
<organism evidence="2 3">
    <name type="scientific">Lawsonibacter faecis</name>
    <dbReference type="NCBI Taxonomy" id="2763052"/>
    <lineage>
        <taxon>Bacteria</taxon>
        <taxon>Bacillati</taxon>
        <taxon>Bacillota</taxon>
        <taxon>Clostridia</taxon>
        <taxon>Eubacteriales</taxon>
        <taxon>Oscillospiraceae</taxon>
        <taxon>Lawsonibacter</taxon>
    </lineage>
</organism>
<feature type="transmembrane region" description="Helical" evidence="1">
    <location>
        <begin position="85"/>
        <end position="106"/>
    </location>
</feature>
<evidence type="ECO:0000313" key="2">
    <source>
        <dbReference type="EMBL" id="MBC5736199.1"/>
    </source>
</evidence>
<evidence type="ECO:0000313" key="3">
    <source>
        <dbReference type="Proteomes" id="UP000607645"/>
    </source>
</evidence>
<feature type="transmembrane region" description="Helical" evidence="1">
    <location>
        <begin position="12"/>
        <end position="38"/>
    </location>
</feature>
<dbReference type="AlphaFoldDB" id="A0A8J6JK45"/>
<dbReference type="Proteomes" id="UP000607645">
    <property type="component" value="Unassembled WGS sequence"/>
</dbReference>
<name>A0A8J6JK45_9FIRM</name>
<protein>
    <submittedName>
        <fullName evidence="2">Uncharacterized protein</fullName>
    </submittedName>
</protein>